<evidence type="ECO:0000256" key="2">
    <source>
        <dbReference type="SAM" id="SignalP"/>
    </source>
</evidence>
<accession>A0A1H0A680</accession>
<feature type="signal peptide" evidence="2">
    <location>
        <begin position="1"/>
        <end position="21"/>
    </location>
</feature>
<feature type="compositionally biased region" description="Pro residues" evidence="1">
    <location>
        <begin position="320"/>
        <end position="337"/>
    </location>
</feature>
<gene>
    <name evidence="3" type="ORF">SAMN05216193_10281</name>
</gene>
<keyword evidence="4" id="KW-1185">Reference proteome</keyword>
<feature type="region of interest" description="Disordered" evidence="1">
    <location>
        <begin position="317"/>
        <end position="341"/>
    </location>
</feature>
<dbReference type="InterPro" id="IPR018642">
    <property type="entry name" value="DUF2066"/>
</dbReference>
<sequence length="348" mass="37220">MRSIARLLILCLSLLSLPSFAETVGNLYQVHEPVASQQPEERNAGLTRALQTLVVRLTGDQKAVQNPALAGYFKDPQQLISQYGYEDGPPLALVVSFDQNATDAALRRAGLPLWGASRPSVVAWWLNESSQGSNLVGDGQEAAAPLSRAAQHRGLPLRLPLADLGEQSLGTPENLAAAQPEALRAASERYGADAILSVVARQDEAGKWQAQWQLWQGDERSQGQAQGDDANAVADAVMLAASQRMASRFVAAPGEASPLTLQVQGANLARYAELQRLLDPLGAKLVEVSGDSLEYRLNASPEQLRAQLGLANLREMPAEQAPPAPADPNAQPAPNPAVPSRNVLRFGW</sequence>
<dbReference type="OrthoDB" id="6195299at2"/>
<dbReference type="EMBL" id="FNIJ01000002">
    <property type="protein sequence ID" value="SDN28246.1"/>
    <property type="molecule type" value="Genomic_DNA"/>
</dbReference>
<dbReference type="STRING" id="198616.SAMN05216193_10281"/>
<evidence type="ECO:0000313" key="4">
    <source>
        <dbReference type="Proteomes" id="UP000242957"/>
    </source>
</evidence>
<reference evidence="4" key="1">
    <citation type="submission" date="2016-10" db="EMBL/GenBank/DDBJ databases">
        <authorList>
            <person name="Varghese N."/>
            <person name="Submissions S."/>
        </authorList>
    </citation>
    <scope>NUCLEOTIDE SEQUENCE [LARGE SCALE GENOMIC DNA]</scope>
    <source>
        <strain evidence="4">JCM 21621</strain>
    </source>
</reference>
<name>A0A1H0A680_9PSED</name>
<feature type="chain" id="PRO_5017426914" description="DUF2066 domain-containing protein" evidence="2">
    <location>
        <begin position="22"/>
        <end position="348"/>
    </location>
</feature>
<dbReference type="RefSeq" id="WP_084309856.1">
    <property type="nucleotide sequence ID" value="NZ_FNIJ01000002.1"/>
</dbReference>
<dbReference type="Proteomes" id="UP000242957">
    <property type="component" value="Unassembled WGS sequence"/>
</dbReference>
<protein>
    <recommendedName>
        <fullName evidence="5">DUF2066 domain-containing protein</fullName>
    </recommendedName>
</protein>
<proteinExistence type="predicted"/>
<evidence type="ECO:0000313" key="3">
    <source>
        <dbReference type="EMBL" id="SDN28246.1"/>
    </source>
</evidence>
<dbReference type="Pfam" id="PF09839">
    <property type="entry name" value="DUF2066"/>
    <property type="match status" value="1"/>
</dbReference>
<evidence type="ECO:0008006" key="5">
    <source>
        <dbReference type="Google" id="ProtNLM"/>
    </source>
</evidence>
<evidence type="ECO:0000256" key="1">
    <source>
        <dbReference type="SAM" id="MobiDB-lite"/>
    </source>
</evidence>
<keyword evidence="2" id="KW-0732">Signal</keyword>
<dbReference type="AlphaFoldDB" id="A0A1H0A680"/>
<organism evidence="3 4">
    <name type="scientific">Pseudomonas jinjuensis</name>
    <dbReference type="NCBI Taxonomy" id="198616"/>
    <lineage>
        <taxon>Bacteria</taxon>
        <taxon>Pseudomonadati</taxon>
        <taxon>Pseudomonadota</taxon>
        <taxon>Gammaproteobacteria</taxon>
        <taxon>Pseudomonadales</taxon>
        <taxon>Pseudomonadaceae</taxon>
        <taxon>Pseudomonas</taxon>
    </lineage>
</organism>